<keyword evidence="1" id="KW-0175">Coiled coil</keyword>
<proteinExistence type="predicted"/>
<feature type="coiled-coil region" evidence="1">
    <location>
        <begin position="45"/>
        <end position="79"/>
    </location>
</feature>
<dbReference type="AlphaFoldDB" id="A0A926V9D9"/>
<reference evidence="2" key="2">
    <citation type="submission" date="2020-08" db="EMBL/GenBank/DDBJ databases">
        <authorList>
            <person name="Chen M."/>
            <person name="Teng W."/>
            <person name="Zhao L."/>
            <person name="Hu C."/>
            <person name="Zhou Y."/>
            <person name="Han B."/>
            <person name="Song L."/>
            <person name="Shu W."/>
        </authorList>
    </citation>
    <scope>NUCLEOTIDE SEQUENCE</scope>
    <source>
        <strain evidence="2">FACHB-1375</strain>
    </source>
</reference>
<dbReference type="EMBL" id="JACJPW010000001">
    <property type="protein sequence ID" value="MBD2179701.1"/>
    <property type="molecule type" value="Genomic_DNA"/>
</dbReference>
<protein>
    <submittedName>
        <fullName evidence="2">Uncharacterized protein</fullName>
    </submittedName>
</protein>
<dbReference type="Proteomes" id="UP000641646">
    <property type="component" value="Unassembled WGS sequence"/>
</dbReference>
<comment type="caution">
    <text evidence="2">The sequence shown here is derived from an EMBL/GenBank/DDBJ whole genome shotgun (WGS) entry which is preliminary data.</text>
</comment>
<gene>
    <name evidence="2" type="ORF">H6G03_01005</name>
</gene>
<evidence type="ECO:0000313" key="2">
    <source>
        <dbReference type="EMBL" id="MBD2179701.1"/>
    </source>
</evidence>
<dbReference type="RefSeq" id="WP_190461122.1">
    <property type="nucleotide sequence ID" value="NZ_JACJPW010000001.1"/>
</dbReference>
<evidence type="ECO:0000313" key="3">
    <source>
        <dbReference type="Proteomes" id="UP000641646"/>
    </source>
</evidence>
<organism evidence="2 3">
    <name type="scientific">Aerosakkonema funiforme FACHB-1375</name>
    <dbReference type="NCBI Taxonomy" id="2949571"/>
    <lineage>
        <taxon>Bacteria</taxon>
        <taxon>Bacillati</taxon>
        <taxon>Cyanobacteriota</taxon>
        <taxon>Cyanophyceae</taxon>
        <taxon>Oscillatoriophycideae</taxon>
        <taxon>Aerosakkonematales</taxon>
        <taxon>Aerosakkonemataceae</taxon>
        <taxon>Aerosakkonema</taxon>
    </lineage>
</organism>
<keyword evidence="3" id="KW-1185">Reference proteome</keyword>
<name>A0A926V9D9_9CYAN</name>
<evidence type="ECO:0000256" key="1">
    <source>
        <dbReference type="SAM" id="Coils"/>
    </source>
</evidence>
<sequence>MGRYQEETAFNNSELVRGQAMMTDPDLIRELTLRQMQSDERQMQLEQSQVRLEQTQAQIAQTQEQMREMQASILAAQERQERILDYLIRRSE</sequence>
<accession>A0A926V9D9</accession>
<reference evidence="2" key="1">
    <citation type="journal article" date="2015" name="ISME J.">
        <title>Draft Genome Sequence of Streptomyces incarnatus NRRL8089, which Produces the Nucleoside Antibiotic Sinefungin.</title>
        <authorList>
            <person name="Oshima K."/>
            <person name="Hattori M."/>
            <person name="Shimizu H."/>
            <person name="Fukuda K."/>
            <person name="Nemoto M."/>
            <person name="Inagaki K."/>
            <person name="Tamura T."/>
        </authorList>
    </citation>
    <scope>NUCLEOTIDE SEQUENCE</scope>
    <source>
        <strain evidence="2">FACHB-1375</strain>
    </source>
</reference>